<feature type="transmembrane region" description="Helical" evidence="1">
    <location>
        <begin position="31"/>
        <end position="55"/>
    </location>
</feature>
<dbReference type="CDD" id="cd00063">
    <property type="entry name" value="FN3"/>
    <property type="match status" value="1"/>
</dbReference>
<dbReference type="Pfam" id="PF00041">
    <property type="entry name" value="fn3"/>
    <property type="match status" value="1"/>
</dbReference>
<dbReference type="Gene3D" id="2.60.40.10">
    <property type="entry name" value="Immunoglobulins"/>
    <property type="match status" value="1"/>
</dbReference>
<accession>A0A1X7UN04</accession>
<sequence>MVASFISILIPFGLTWVLAIFTFITKPSVSYVIQFFFCFFNAFQGFFIFLFFIVFNSESRNAWNFCRESVSKDKMQSTATQARTNIHAAMMAVSVLMVFVIWSLSVSEVISQCPPSSGIYLRHNGNCYTNGSYFWDQSIRPTPLECVLPGATLNGGQWIGPNGVVPCDSGNNANVQCNTGSGANLSVHVNPSGYLGTDGDGQYMCCLPTACSDPNTNIIFANIFNFAEIKSFTVADLPSDMTVYPQEYKLNCTKIGHWRYNISMSIGSTALANYTNCDDRSITDNCPGTVLVSSTHTVRYTVNIRWDGMNVSSGSISQSTTGDQMYQCRVADHPDGNEVRIRNVIIKVPATAPSSLTEVNKTATTITVSWTALDSSDADGYVVNVTSDTDTMQTVQAEGNSNNIVTVNGLIVNTTYNVTVRAYQQLLGPATSAISVQTSSIYCSSESIDSSRGTFVWPETDSNMRA</sequence>
<keyword evidence="1" id="KW-0812">Transmembrane</keyword>
<dbReference type="InterPro" id="IPR013783">
    <property type="entry name" value="Ig-like_fold"/>
</dbReference>
<feature type="transmembrane region" description="Helical" evidence="1">
    <location>
        <begin position="5"/>
        <end position="25"/>
    </location>
</feature>
<dbReference type="PANTHER" id="PTHR45692">
    <property type="entry name" value="G_PROTEIN_RECEP_F2_4 DOMAIN-CONTAINING PROTEIN"/>
    <property type="match status" value="1"/>
</dbReference>
<dbReference type="InterPro" id="IPR003961">
    <property type="entry name" value="FN3_dom"/>
</dbReference>
<evidence type="ECO:0000256" key="1">
    <source>
        <dbReference type="SAM" id="Phobius"/>
    </source>
</evidence>
<feature type="transmembrane region" description="Helical" evidence="1">
    <location>
        <begin position="84"/>
        <end position="104"/>
    </location>
</feature>
<organism evidence="3">
    <name type="scientific">Amphimedon queenslandica</name>
    <name type="common">Sponge</name>
    <dbReference type="NCBI Taxonomy" id="400682"/>
    <lineage>
        <taxon>Eukaryota</taxon>
        <taxon>Metazoa</taxon>
        <taxon>Porifera</taxon>
        <taxon>Demospongiae</taxon>
        <taxon>Heteroscleromorpha</taxon>
        <taxon>Haplosclerida</taxon>
        <taxon>Niphatidae</taxon>
        <taxon>Amphimedon</taxon>
    </lineage>
</organism>
<keyword evidence="1" id="KW-1133">Transmembrane helix</keyword>
<feature type="domain" description="Fibronectin type-III" evidence="2">
    <location>
        <begin position="352"/>
        <end position="441"/>
    </location>
</feature>
<dbReference type="SMART" id="SM00060">
    <property type="entry name" value="FN3"/>
    <property type="match status" value="1"/>
</dbReference>
<dbReference type="SUPFAM" id="SSF49265">
    <property type="entry name" value="Fibronectin type III"/>
    <property type="match status" value="1"/>
</dbReference>
<dbReference type="InParanoid" id="A0A1X7UN04"/>
<dbReference type="PANTHER" id="PTHR45692:SF1">
    <property type="entry name" value="G-PROTEIN COUPLED RECEPTORS FAMILY 2 PROFILE 2 DOMAIN-CONTAINING PROTEIN"/>
    <property type="match status" value="1"/>
</dbReference>
<protein>
    <recommendedName>
        <fullName evidence="2">Fibronectin type-III domain-containing protein</fullName>
    </recommendedName>
</protein>
<dbReference type="AlphaFoldDB" id="A0A1X7UN04"/>
<dbReference type="PROSITE" id="PS50853">
    <property type="entry name" value="FN3"/>
    <property type="match status" value="1"/>
</dbReference>
<dbReference type="OrthoDB" id="10253954at2759"/>
<dbReference type="EnsemblMetazoa" id="Aqu2.1.29138_001">
    <property type="protein sequence ID" value="Aqu2.1.29138_001"/>
    <property type="gene ID" value="Aqu2.1.29138"/>
</dbReference>
<dbReference type="Gene3D" id="1.20.1070.10">
    <property type="entry name" value="Rhodopsin 7-helix transmembrane proteins"/>
    <property type="match status" value="1"/>
</dbReference>
<dbReference type="InterPro" id="IPR036116">
    <property type="entry name" value="FN3_sf"/>
</dbReference>
<name>A0A1X7UN04_AMPQE</name>
<proteinExistence type="predicted"/>
<keyword evidence="1" id="KW-0472">Membrane</keyword>
<evidence type="ECO:0000259" key="2">
    <source>
        <dbReference type="PROSITE" id="PS50853"/>
    </source>
</evidence>
<evidence type="ECO:0000313" key="3">
    <source>
        <dbReference type="EnsemblMetazoa" id="Aqu2.1.29138_001"/>
    </source>
</evidence>
<reference evidence="3" key="1">
    <citation type="submission" date="2017-05" db="UniProtKB">
        <authorList>
            <consortium name="EnsemblMetazoa"/>
        </authorList>
    </citation>
    <scope>IDENTIFICATION</scope>
</reference>